<evidence type="ECO:0000313" key="3">
    <source>
        <dbReference type="Proteomes" id="UP000550729"/>
    </source>
</evidence>
<evidence type="ECO:0000256" key="1">
    <source>
        <dbReference type="SAM" id="Phobius"/>
    </source>
</evidence>
<reference evidence="2 3" key="1">
    <citation type="submission" date="2020-04" db="EMBL/GenBank/DDBJ databases">
        <title>Gordonia sp. nov. TBRC 11910.</title>
        <authorList>
            <person name="Suriyachadkun C."/>
        </authorList>
    </citation>
    <scope>NUCLEOTIDE SEQUENCE [LARGE SCALE GENOMIC DNA]</scope>
    <source>
        <strain evidence="2 3">TBRC 11910</strain>
    </source>
</reference>
<evidence type="ECO:0000313" key="2">
    <source>
        <dbReference type="EMBL" id="NMO05032.1"/>
    </source>
</evidence>
<feature type="transmembrane region" description="Helical" evidence="1">
    <location>
        <begin position="103"/>
        <end position="124"/>
    </location>
</feature>
<feature type="transmembrane region" description="Helical" evidence="1">
    <location>
        <begin position="72"/>
        <end position="91"/>
    </location>
</feature>
<keyword evidence="1" id="KW-0472">Membrane</keyword>
<name>A0A848L3M4_9ACTN</name>
<feature type="transmembrane region" description="Helical" evidence="1">
    <location>
        <begin position="47"/>
        <end position="65"/>
    </location>
</feature>
<keyword evidence="1" id="KW-1133">Transmembrane helix</keyword>
<sequence length="189" mass="18980">MMGSARESTGRDGVLDTRRGVTRCSVGATVPSVALAAHGLAGGGFPTSGMVLVAGIGAIAAMLTRGAGLARVFGVLSVAQAASHLALMLAHGDMWTLDPASMLMTHLVAIPVSALAIMVVAQLISLITSVLRVVVGPVTEPAAGAPPWHSVPAVLVGIAVVSGRIRGPPSVCADASDLVWPALFPEFCS</sequence>
<keyword evidence="1" id="KW-0812">Transmembrane</keyword>
<accession>A0A848L3M4</accession>
<proteinExistence type="predicted"/>
<dbReference type="EMBL" id="JABBNB010000048">
    <property type="protein sequence ID" value="NMO05032.1"/>
    <property type="molecule type" value="Genomic_DNA"/>
</dbReference>
<protein>
    <submittedName>
        <fullName evidence="2">YtxH domain-containing protein</fullName>
    </submittedName>
</protein>
<keyword evidence="3" id="KW-1185">Reference proteome</keyword>
<gene>
    <name evidence="2" type="ORF">HH308_27810</name>
</gene>
<comment type="caution">
    <text evidence="2">The sequence shown here is derived from an EMBL/GenBank/DDBJ whole genome shotgun (WGS) entry which is preliminary data.</text>
</comment>
<dbReference type="AlphaFoldDB" id="A0A848L3M4"/>
<organism evidence="2 3">
    <name type="scientific">Gordonia asplenii</name>
    <dbReference type="NCBI Taxonomy" id="2725283"/>
    <lineage>
        <taxon>Bacteria</taxon>
        <taxon>Bacillati</taxon>
        <taxon>Actinomycetota</taxon>
        <taxon>Actinomycetes</taxon>
        <taxon>Mycobacteriales</taxon>
        <taxon>Gordoniaceae</taxon>
        <taxon>Gordonia</taxon>
    </lineage>
</organism>
<dbReference type="Proteomes" id="UP000550729">
    <property type="component" value="Unassembled WGS sequence"/>
</dbReference>